<reference evidence="10" key="1">
    <citation type="journal article" date="2011" name="Genome Biol.">
        <title>Comparative genomics of the social amoebae Dictyostelium discoideum and Dictyostelium purpureum.</title>
        <authorList>
            <consortium name="US DOE Joint Genome Institute (JGI-PGF)"/>
            <person name="Sucgang R."/>
            <person name="Kuo A."/>
            <person name="Tian X."/>
            <person name="Salerno W."/>
            <person name="Parikh A."/>
            <person name="Feasley C.L."/>
            <person name="Dalin E."/>
            <person name="Tu H."/>
            <person name="Huang E."/>
            <person name="Barry K."/>
            <person name="Lindquist E."/>
            <person name="Shapiro H."/>
            <person name="Bruce D."/>
            <person name="Schmutz J."/>
            <person name="Salamov A."/>
            <person name="Fey P."/>
            <person name="Gaudet P."/>
            <person name="Anjard C."/>
            <person name="Babu M.M."/>
            <person name="Basu S."/>
            <person name="Bushmanova Y."/>
            <person name="van der Wel H."/>
            <person name="Katoh-Kurasawa M."/>
            <person name="Dinh C."/>
            <person name="Coutinho P.M."/>
            <person name="Saito T."/>
            <person name="Elias M."/>
            <person name="Schaap P."/>
            <person name="Kay R.R."/>
            <person name="Henrissat B."/>
            <person name="Eichinger L."/>
            <person name="Rivero F."/>
            <person name="Putnam N.H."/>
            <person name="West C.M."/>
            <person name="Loomis W.F."/>
            <person name="Chisholm R.L."/>
            <person name="Shaulsky G."/>
            <person name="Strassmann J.E."/>
            <person name="Queller D.C."/>
            <person name="Kuspa A."/>
            <person name="Grigoriev I.V."/>
        </authorList>
    </citation>
    <scope>NUCLEOTIDE SEQUENCE [LARGE SCALE GENOMIC DNA]</scope>
    <source>
        <strain evidence="10">QSDP1</strain>
    </source>
</reference>
<evidence type="ECO:0000256" key="4">
    <source>
        <dbReference type="ARBA" id="ARBA00022989"/>
    </source>
</evidence>
<comment type="similarity">
    <text evidence="2">Belongs to the TM2 family.</text>
</comment>
<dbReference type="Proteomes" id="UP000001064">
    <property type="component" value="Unassembled WGS sequence"/>
</dbReference>
<dbReference type="GeneID" id="10499967"/>
<evidence type="ECO:0000259" key="8">
    <source>
        <dbReference type="Pfam" id="PF05154"/>
    </source>
</evidence>
<accession>F0ZFB0</accession>
<keyword evidence="10" id="KW-1185">Reference proteome</keyword>
<keyword evidence="3 7" id="KW-0812">Transmembrane</keyword>
<comment type="subcellular location">
    <subcellularLocation>
        <location evidence="1">Membrane</location>
        <topology evidence="1">Multi-pass membrane protein</topology>
    </subcellularLocation>
</comment>
<evidence type="ECO:0000256" key="3">
    <source>
        <dbReference type="ARBA" id="ARBA00022692"/>
    </source>
</evidence>
<feature type="transmembrane region" description="Helical" evidence="7">
    <location>
        <begin position="93"/>
        <end position="112"/>
    </location>
</feature>
<dbReference type="Pfam" id="PF05154">
    <property type="entry name" value="TM2"/>
    <property type="match status" value="1"/>
</dbReference>
<dbReference type="InParanoid" id="F0ZFB0"/>
<evidence type="ECO:0000256" key="2">
    <source>
        <dbReference type="ARBA" id="ARBA00008284"/>
    </source>
</evidence>
<dbReference type="InterPro" id="IPR007829">
    <property type="entry name" value="TM2"/>
</dbReference>
<protein>
    <recommendedName>
        <fullName evidence="8">TM2 domain-containing protein</fullName>
    </recommendedName>
</protein>
<evidence type="ECO:0000256" key="1">
    <source>
        <dbReference type="ARBA" id="ARBA00004141"/>
    </source>
</evidence>
<dbReference type="VEuPathDB" id="AmoebaDB:DICPUDRAFT_150040"/>
<evidence type="ECO:0000256" key="5">
    <source>
        <dbReference type="ARBA" id="ARBA00023136"/>
    </source>
</evidence>
<gene>
    <name evidence="9" type="ORF">DICPUDRAFT_150040</name>
</gene>
<evidence type="ECO:0000313" key="10">
    <source>
        <dbReference type="Proteomes" id="UP000001064"/>
    </source>
</evidence>
<dbReference type="RefSeq" id="XP_003286115.1">
    <property type="nucleotide sequence ID" value="XM_003286067.1"/>
</dbReference>
<dbReference type="STRING" id="5786.F0ZFB0"/>
<keyword evidence="5 7" id="KW-0472">Membrane</keyword>
<evidence type="ECO:0000256" key="6">
    <source>
        <dbReference type="SAM" id="MobiDB-lite"/>
    </source>
</evidence>
<evidence type="ECO:0000256" key="7">
    <source>
        <dbReference type="SAM" id="Phobius"/>
    </source>
</evidence>
<feature type="compositionally biased region" description="Basic residues" evidence="6">
    <location>
        <begin position="1"/>
        <end position="39"/>
    </location>
</feature>
<name>F0ZFB0_DICPU</name>
<proteinExistence type="inferred from homology"/>
<dbReference type="PANTHER" id="PTHR21016">
    <property type="entry name" value="BETA-AMYLOID BINDING PROTEIN-RELATED"/>
    <property type="match status" value="1"/>
</dbReference>
<keyword evidence="4 7" id="KW-1133">Transmembrane helix</keyword>
<dbReference type="OrthoDB" id="10262359at2759"/>
<dbReference type="OMA" id="HYNECEF"/>
<dbReference type="AlphaFoldDB" id="F0ZFB0"/>
<dbReference type="EMBL" id="GL871001">
    <property type="protein sequence ID" value="EGC37374.1"/>
    <property type="molecule type" value="Genomic_DNA"/>
</dbReference>
<feature type="region of interest" description="Disordered" evidence="6">
    <location>
        <begin position="1"/>
        <end position="42"/>
    </location>
</feature>
<dbReference type="GO" id="GO:0016020">
    <property type="term" value="C:membrane"/>
    <property type="evidence" value="ECO:0007669"/>
    <property type="project" value="UniProtKB-SubCell"/>
</dbReference>
<feature type="domain" description="TM2" evidence="8">
    <location>
        <begin position="89"/>
        <end position="137"/>
    </location>
</feature>
<dbReference type="KEGG" id="dpp:DICPUDRAFT_150040"/>
<dbReference type="InterPro" id="IPR050932">
    <property type="entry name" value="TM2D1-3-like"/>
</dbReference>
<sequence length="176" mass="19898">MVHHGGHHGGHHHHHGGHHHHHSDHHHHHHGHHHHHHGSGHYNNSTTIFTTPTVVTTPIISTTPVIGRPVIVTTPLISTHTVRTTSYSHKSLTVAYILWFFFGLLGFHRLYLNKIGTFFLYFFTAGVFGIGWLYDLFALPSLVRHHNECAFSSSTFGAPQPVIYESQTEPTPPYEP</sequence>
<evidence type="ECO:0000313" key="9">
    <source>
        <dbReference type="EMBL" id="EGC37374.1"/>
    </source>
</evidence>
<organism evidence="9 10">
    <name type="scientific">Dictyostelium purpureum</name>
    <name type="common">Slime mold</name>
    <dbReference type="NCBI Taxonomy" id="5786"/>
    <lineage>
        <taxon>Eukaryota</taxon>
        <taxon>Amoebozoa</taxon>
        <taxon>Evosea</taxon>
        <taxon>Eumycetozoa</taxon>
        <taxon>Dictyostelia</taxon>
        <taxon>Dictyosteliales</taxon>
        <taxon>Dictyosteliaceae</taxon>
        <taxon>Dictyostelium</taxon>
    </lineage>
</organism>
<dbReference type="eggNOG" id="ENOG502RI3V">
    <property type="taxonomic scope" value="Eukaryota"/>
</dbReference>
<dbReference type="PANTHER" id="PTHR21016:SF25">
    <property type="entry name" value="TM2 DOMAIN-CONTAINING PROTEIN DDB_G0277895-RELATED"/>
    <property type="match status" value="1"/>
</dbReference>
<feature type="transmembrane region" description="Helical" evidence="7">
    <location>
        <begin position="118"/>
        <end position="137"/>
    </location>
</feature>